<evidence type="ECO:0000256" key="8">
    <source>
        <dbReference type="ARBA" id="ARBA00022801"/>
    </source>
</evidence>
<evidence type="ECO:0000256" key="6">
    <source>
        <dbReference type="ARBA" id="ARBA00022670"/>
    </source>
</evidence>
<dbReference type="AlphaFoldDB" id="A0A166SQP5"/>
<dbReference type="PROSITE" id="PS00501">
    <property type="entry name" value="SPASE_I_1"/>
    <property type="match status" value="1"/>
</dbReference>
<comment type="similarity">
    <text evidence="3 15">Belongs to the peptidase S26B family.</text>
</comment>
<name>A0A166SQP5_9AGAM</name>
<evidence type="ECO:0000256" key="7">
    <source>
        <dbReference type="ARBA" id="ARBA00022692"/>
    </source>
</evidence>
<dbReference type="Pfam" id="PF00717">
    <property type="entry name" value="Peptidase_S24"/>
    <property type="match status" value="1"/>
</dbReference>
<evidence type="ECO:0000256" key="3">
    <source>
        <dbReference type="ARBA" id="ARBA00011035"/>
    </source>
</evidence>
<organism evidence="18 19">
    <name type="scientific">Athelia psychrophila</name>
    <dbReference type="NCBI Taxonomy" id="1759441"/>
    <lineage>
        <taxon>Eukaryota</taxon>
        <taxon>Fungi</taxon>
        <taxon>Dikarya</taxon>
        <taxon>Basidiomycota</taxon>
        <taxon>Agaricomycotina</taxon>
        <taxon>Agaricomycetes</taxon>
        <taxon>Agaricomycetidae</taxon>
        <taxon>Atheliales</taxon>
        <taxon>Atheliaceae</taxon>
        <taxon>Athelia</taxon>
    </lineage>
</organism>
<keyword evidence="10" id="KW-0735">Signal-anchor</keyword>
<dbReference type="InterPro" id="IPR001733">
    <property type="entry name" value="Peptidase_S26B"/>
</dbReference>
<comment type="subunit">
    <text evidence="14">Component of the signal peptidase complex (SPC) composed of a catalytic subunit SEC11 and three accessory subunits SPC1, SPC2 and SPC3. The complex induces a local thinning of the ER membrane which is used to measure the length of the signal peptide (SP) h-region of protein substrates. This ensures the selectivity of the complex towards h-regions shorter than 18-20 amino acids. SPC associates with the translocon complex.</text>
</comment>
<evidence type="ECO:0000256" key="1">
    <source>
        <dbReference type="ARBA" id="ARBA00000677"/>
    </source>
</evidence>
<dbReference type="GO" id="GO:0004252">
    <property type="term" value="F:serine-type endopeptidase activity"/>
    <property type="evidence" value="ECO:0007669"/>
    <property type="project" value="InterPro"/>
</dbReference>
<evidence type="ECO:0000313" key="17">
    <source>
        <dbReference type="EMBL" id="KZP07635.1"/>
    </source>
</evidence>
<dbReference type="InterPro" id="IPR019533">
    <property type="entry name" value="Peptidase_S26"/>
</dbReference>
<dbReference type="PANTHER" id="PTHR10806">
    <property type="entry name" value="SIGNAL PEPTIDASE COMPLEX CATALYTIC SUBUNIT SEC11"/>
    <property type="match status" value="1"/>
</dbReference>
<keyword evidence="6 15" id="KW-0645">Protease</keyword>
<keyword evidence="12" id="KW-0472">Membrane</keyword>
<comment type="catalytic activity">
    <reaction evidence="1 15">
        <text>Cleavage of hydrophobic, N-terminal signal or leader sequences from secreted and periplasmic proteins.</text>
        <dbReference type="EC" id="3.4.21.89"/>
    </reaction>
</comment>
<dbReference type="NCBIfam" id="TIGR02228">
    <property type="entry name" value="sigpep_I_arch"/>
    <property type="match status" value="1"/>
</dbReference>
<evidence type="ECO:0000256" key="9">
    <source>
        <dbReference type="ARBA" id="ARBA00022824"/>
    </source>
</evidence>
<dbReference type="InterPro" id="IPR015927">
    <property type="entry name" value="Peptidase_S24_S26A/B/C"/>
</dbReference>
<evidence type="ECO:0000313" key="19">
    <source>
        <dbReference type="Proteomes" id="UP000076532"/>
    </source>
</evidence>
<reference evidence="18 19" key="1">
    <citation type="journal article" date="2016" name="Mol. Biol. Evol.">
        <title>Comparative Genomics of Early-Diverging Mushroom-Forming Fungi Provides Insights into the Origins of Lignocellulose Decay Capabilities.</title>
        <authorList>
            <person name="Nagy L.G."/>
            <person name="Riley R."/>
            <person name="Tritt A."/>
            <person name="Adam C."/>
            <person name="Daum C."/>
            <person name="Floudas D."/>
            <person name="Sun H."/>
            <person name="Yadav J.S."/>
            <person name="Pangilinan J."/>
            <person name="Larsson K.H."/>
            <person name="Matsuura K."/>
            <person name="Barry K."/>
            <person name="Labutti K."/>
            <person name="Kuo R."/>
            <person name="Ohm R.A."/>
            <person name="Bhattacharya S.S."/>
            <person name="Shirouzu T."/>
            <person name="Yoshinaga Y."/>
            <person name="Martin F.M."/>
            <person name="Grigoriev I.V."/>
            <person name="Hibbett D.S."/>
        </authorList>
    </citation>
    <scope>NUCLEOTIDE SEQUENCE [LARGE SCALE GENOMIC DNA]</scope>
    <source>
        <strain evidence="18 19">CBS 109695</strain>
    </source>
</reference>
<evidence type="ECO:0000313" key="18">
    <source>
        <dbReference type="EMBL" id="KZP29719.1"/>
    </source>
</evidence>
<dbReference type="OrthoDB" id="10257561at2759"/>
<dbReference type="EMBL" id="KV417744">
    <property type="protein sequence ID" value="KZP07635.1"/>
    <property type="molecule type" value="Genomic_DNA"/>
</dbReference>
<evidence type="ECO:0000256" key="15">
    <source>
        <dbReference type="RuleBase" id="RU362047"/>
    </source>
</evidence>
<keyword evidence="9 15" id="KW-0256">Endoplasmic reticulum</keyword>
<comment type="function">
    <text evidence="13">Catalytic component of the signal peptidase complex (SPC) which catalyzes the cleavage of N-terminal signal sequences from nascent proteins as they are translocated into the lumen of the endoplasmic reticulum. Specifically cleaves N-terminal signal peptides that contain a hydrophobic alpha-helix (h-region) shorter than 18-20 amino acids.</text>
</comment>
<keyword evidence="11" id="KW-1133">Transmembrane helix</keyword>
<evidence type="ECO:0000259" key="16">
    <source>
        <dbReference type="Pfam" id="PF00717"/>
    </source>
</evidence>
<accession>A0A166SQP5</accession>
<evidence type="ECO:0000256" key="12">
    <source>
        <dbReference type="ARBA" id="ARBA00023136"/>
    </source>
</evidence>
<dbReference type="EC" id="3.4.21.89" evidence="4 15"/>
<dbReference type="EMBL" id="KV417497">
    <property type="protein sequence ID" value="KZP29719.1"/>
    <property type="molecule type" value="Genomic_DNA"/>
</dbReference>
<dbReference type="InterPro" id="IPR036286">
    <property type="entry name" value="LexA/Signal_pep-like_sf"/>
</dbReference>
<dbReference type="InterPro" id="IPR019756">
    <property type="entry name" value="Pept_S26A_signal_pept_1_Ser-AS"/>
</dbReference>
<feature type="domain" description="Peptidase S24/S26A/S26B/S26C" evidence="16">
    <location>
        <begin position="44"/>
        <end position="117"/>
    </location>
</feature>
<evidence type="ECO:0000256" key="11">
    <source>
        <dbReference type="ARBA" id="ARBA00022989"/>
    </source>
</evidence>
<dbReference type="Proteomes" id="UP000076532">
    <property type="component" value="Unassembled WGS sequence"/>
</dbReference>
<keyword evidence="8 15" id="KW-0378">Hydrolase</keyword>
<sequence length="195" mass="21478">MPYDIFCSLRKFGLRQFLLQALLIVQVLSSGLAMYQTLGLLCNTDSPVVVVLSESMEPAFARGDILVLTNYAHEPYSTGDIVVYKIPGADYPIVHRVLEARDIQPRLGSLDEAHSPANFFGYIPAADQLLLTKGDNNPIDDIGLYNGPEYIQRKHIVGKVRGFLPYVGYISILLNNGPRLKYAVIGGLALLGLLE</sequence>
<keyword evidence="19" id="KW-1185">Reference proteome</keyword>
<evidence type="ECO:0000256" key="13">
    <source>
        <dbReference type="ARBA" id="ARBA00045533"/>
    </source>
</evidence>
<keyword evidence="7" id="KW-0812">Transmembrane</keyword>
<comment type="subcellular location">
    <subcellularLocation>
        <location evidence="2">Endoplasmic reticulum membrane</location>
        <topology evidence="2">Single-pass type II membrane protein</topology>
    </subcellularLocation>
</comment>
<protein>
    <recommendedName>
        <fullName evidence="5 15">Signal peptidase complex catalytic subunit SEC11</fullName>
        <ecNumber evidence="4 15">3.4.21.89</ecNumber>
    </recommendedName>
</protein>
<evidence type="ECO:0000256" key="14">
    <source>
        <dbReference type="ARBA" id="ARBA00047037"/>
    </source>
</evidence>
<dbReference type="STRING" id="436010.A0A166SQP5"/>
<evidence type="ECO:0000256" key="2">
    <source>
        <dbReference type="ARBA" id="ARBA00004648"/>
    </source>
</evidence>
<dbReference type="GO" id="GO:0006465">
    <property type="term" value="P:signal peptide processing"/>
    <property type="evidence" value="ECO:0007669"/>
    <property type="project" value="UniProtKB-UniRule"/>
</dbReference>
<evidence type="ECO:0000256" key="5">
    <source>
        <dbReference type="ARBA" id="ARBA00019685"/>
    </source>
</evidence>
<evidence type="ECO:0000256" key="10">
    <source>
        <dbReference type="ARBA" id="ARBA00022968"/>
    </source>
</evidence>
<evidence type="ECO:0000256" key="4">
    <source>
        <dbReference type="ARBA" id="ARBA00013208"/>
    </source>
</evidence>
<proteinExistence type="inferred from homology"/>
<dbReference type="GO" id="GO:0009003">
    <property type="term" value="F:signal peptidase activity"/>
    <property type="evidence" value="ECO:0007669"/>
    <property type="project" value="UniProtKB-EC"/>
</dbReference>
<dbReference type="CDD" id="cd06530">
    <property type="entry name" value="S26_SPase_I"/>
    <property type="match status" value="1"/>
</dbReference>
<dbReference type="PANTHER" id="PTHR10806:SF6">
    <property type="entry name" value="SIGNAL PEPTIDASE COMPLEX CATALYTIC SUBUNIT SEC11"/>
    <property type="match status" value="1"/>
</dbReference>
<gene>
    <name evidence="17" type="ORF">FIBSPDRAFT_1052855</name>
    <name evidence="18" type="ORF">FIBSPDRAFT_917335</name>
</gene>
<dbReference type="PRINTS" id="PR00728">
    <property type="entry name" value="SIGNALPTASE"/>
</dbReference>
<dbReference type="GO" id="GO:0005787">
    <property type="term" value="C:signal peptidase complex"/>
    <property type="evidence" value="ECO:0007669"/>
    <property type="project" value="UniProtKB-ARBA"/>
</dbReference>
<dbReference type="SUPFAM" id="SSF51306">
    <property type="entry name" value="LexA/Signal peptidase"/>
    <property type="match status" value="1"/>
</dbReference>